<dbReference type="VEuPathDB" id="FungiDB:SeMB42_g07689"/>
<evidence type="ECO:0000313" key="2">
    <source>
        <dbReference type="EMBL" id="TPX31890.1"/>
    </source>
</evidence>
<evidence type="ECO:0000256" key="1">
    <source>
        <dbReference type="SAM" id="MobiDB-lite"/>
    </source>
</evidence>
<dbReference type="EMBL" id="QEAM01000425">
    <property type="protein sequence ID" value="TPX39986.1"/>
    <property type="molecule type" value="Genomic_DNA"/>
</dbReference>
<reference evidence="4 5" key="1">
    <citation type="journal article" date="2019" name="Sci. Rep.">
        <title>Comparative genomics of chytrid fungi reveal insights into the obligate biotrophic and pathogenic lifestyle of Synchytrium endobioticum.</title>
        <authorList>
            <person name="van de Vossenberg B.T.L.H."/>
            <person name="Warris S."/>
            <person name="Nguyen H.D.T."/>
            <person name="van Gent-Pelzer M.P.E."/>
            <person name="Joly D.L."/>
            <person name="van de Geest H.C."/>
            <person name="Bonants P.J.M."/>
            <person name="Smith D.S."/>
            <person name="Levesque C.A."/>
            <person name="van der Lee T.A.J."/>
        </authorList>
    </citation>
    <scope>NUCLEOTIDE SEQUENCE [LARGE SCALE GENOMIC DNA]</scope>
    <source>
        <strain evidence="3 5">LEV6574</strain>
        <strain evidence="2 4">MB42</strain>
    </source>
</reference>
<comment type="caution">
    <text evidence="2">The sequence shown here is derived from an EMBL/GenBank/DDBJ whole genome shotgun (WGS) entry which is preliminary data.</text>
</comment>
<accession>A0A507BPJ9</accession>
<dbReference type="EMBL" id="QEAN01000592">
    <property type="protein sequence ID" value="TPX31890.1"/>
    <property type="molecule type" value="Genomic_DNA"/>
</dbReference>
<dbReference type="Proteomes" id="UP000317494">
    <property type="component" value="Unassembled WGS sequence"/>
</dbReference>
<evidence type="ECO:0000313" key="3">
    <source>
        <dbReference type="EMBL" id="TPX39986.1"/>
    </source>
</evidence>
<feature type="region of interest" description="Disordered" evidence="1">
    <location>
        <begin position="56"/>
        <end position="75"/>
    </location>
</feature>
<name>A0A507BPJ9_9FUNG</name>
<evidence type="ECO:0000313" key="5">
    <source>
        <dbReference type="Proteomes" id="UP000320475"/>
    </source>
</evidence>
<organism evidence="2 4">
    <name type="scientific">Synchytrium endobioticum</name>
    <dbReference type="NCBI Taxonomy" id="286115"/>
    <lineage>
        <taxon>Eukaryota</taxon>
        <taxon>Fungi</taxon>
        <taxon>Fungi incertae sedis</taxon>
        <taxon>Chytridiomycota</taxon>
        <taxon>Chytridiomycota incertae sedis</taxon>
        <taxon>Chytridiomycetes</taxon>
        <taxon>Synchytriales</taxon>
        <taxon>Synchytriaceae</taxon>
        <taxon>Synchytrium</taxon>
    </lineage>
</organism>
<gene>
    <name evidence="3" type="ORF">SeLEV6574_g06873</name>
    <name evidence="2" type="ORF">SeMB42_g07689</name>
</gene>
<dbReference type="AlphaFoldDB" id="A0A507BPJ9"/>
<proteinExistence type="predicted"/>
<keyword evidence="4" id="KW-1185">Reference proteome</keyword>
<sequence length="75" mass="8595">MSDQPASSSSDTPSRFKAAEEAQQWVIESDAILRRLLMALTRMSVCGKRERVTIHARSHSNPKSFSSFKRWKEKL</sequence>
<protein>
    <submittedName>
        <fullName evidence="2">Uncharacterized protein</fullName>
    </submittedName>
</protein>
<dbReference type="Proteomes" id="UP000320475">
    <property type="component" value="Unassembled WGS sequence"/>
</dbReference>
<evidence type="ECO:0000313" key="4">
    <source>
        <dbReference type="Proteomes" id="UP000317494"/>
    </source>
</evidence>